<dbReference type="PATRIC" id="fig|1255043.3.peg.2515"/>
<gene>
    <name evidence="5" type="ordered locus">TVNIR_2492</name>
</gene>
<reference evidence="5" key="1">
    <citation type="submission" date="2015-12" db="EMBL/GenBank/DDBJ databases">
        <authorList>
            <person name="Tikhonova T.V."/>
            <person name="Pavlov A.R."/>
            <person name="Beletsky A.V."/>
            <person name="Mardanov A.V."/>
            <person name="Sorokin D.Y."/>
            <person name="Ravin N.V."/>
            <person name="Popov V.O."/>
        </authorList>
    </citation>
    <scope>NUCLEOTIDE SEQUENCE</scope>
    <source>
        <strain evidence="5">DSM 14787</strain>
    </source>
</reference>
<dbReference type="HOGENOM" id="CLU_1757991_0_0_6"/>
<evidence type="ECO:0000313" key="6">
    <source>
        <dbReference type="Proteomes" id="UP000010809"/>
    </source>
</evidence>
<dbReference type="Proteomes" id="UP000010809">
    <property type="component" value="Chromosome"/>
</dbReference>
<dbReference type="InterPro" id="IPR001789">
    <property type="entry name" value="Sig_transdc_resp-reg_receiver"/>
</dbReference>
<dbReference type="PANTHER" id="PTHR44591:SF3">
    <property type="entry name" value="RESPONSE REGULATORY DOMAIN-CONTAINING PROTEIN"/>
    <property type="match status" value="1"/>
</dbReference>
<accession>L0DYU4</accession>
<keyword evidence="6" id="KW-1185">Reference proteome</keyword>
<dbReference type="InterPro" id="IPR050595">
    <property type="entry name" value="Bact_response_regulator"/>
</dbReference>
<proteinExistence type="predicted"/>
<protein>
    <submittedName>
        <fullName evidence="5">Response regulator receiver</fullName>
    </submittedName>
</protein>
<evidence type="ECO:0000313" key="5">
    <source>
        <dbReference type="EMBL" id="AGA34135.1"/>
    </source>
</evidence>
<organism evidence="5 6">
    <name type="scientific">Thioalkalivibrio nitratireducens (strain DSM 14787 / UNIQEM 213 / ALEN2)</name>
    <dbReference type="NCBI Taxonomy" id="1255043"/>
    <lineage>
        <taxon>Bacteria</taxon>
        <taxon>Pseudomonadati</taxon>
        <taxon>Pseudomonadota</taxon>
        <taxon>Gammaproteobacteria</taxon>
        <taxon>Chromatiales</taxon>
        <taxon>Ectothiorhodospiraceae</taxon>
        <taxon>Thioalkalivibrio</taxon>
    </lineage>
</organism>
<evidence type="ECO:0000256" key="1">
    <source>
        <dbReference type="ARBA" id="ARBA00022553"/>
    </source>
</evidence>
<dbReference type="KEGG" id="tni:TVNIR_2492"/>
<dbReference type="Gene3D" id="3.40.50.2300">
    <property type="match status" value="1"/>
</dbReference>
<dbReference type="eggNOG" id="COG0784">
    <property type="taxonomic scope" value="Bacteria"/>
</dbReference>
<keyword evidence="1 2" id="KW-0597">Phosphoprotein</keyword>
<dbReference type="InterPro" id="IPR011006">
    <property type="entry name" value="CheY-like_superfamily"/>
</dbReference>
<dbReference type="PROSITE" id="PS50110">
    <property type="entry name" value="RESPONSE_REGULATORY"/>
    <property type="match status" value="1"/>
</dbReference>
<dbReference type="Pfam" id="PF00072">
    <property type="entry name" value="Response_reg"/>
    <property type="match status" value="1"/>
</dbReference>
<dbReference type="PANTHER" id="PTHR44591">
    <property type="entry name" value="STRESS RESPONSE REGULATOR PROTEIN 1"/>
    <property type="match status" value="1"/>
</dbReference>
<dbReference type="STRING" id="1255043.TVNIR_2492"/>
<evidence type="ECO:0000256" key="2">
    <source>
        <dbReference type="PROSITE-ProRule" id="PRU00169"/>
    </source>
</evidence>
<dbReference type="EMBL" id="CP003989">
    <property type="protein sequence ID" value="AGA34135.1"/>
    <property type="molecule type" value="Genomic_DNA"/>
</dbReference>
<dbReference type="GO" id="GO:0000160">
    <property type="term" value="P:phosphorelay signal transduction system"/>
    <property type="evidence" value="ECO:0007669"/>
    <property type="project" value="InterPro"/>
</dbReference>
<feature type="domain" description="Response regulatory" evidence="4">
    <location>
        <begin position="1"/>
        <end position="116"/>
    </location>
</feature>
<sequence>MVDDDPGVVEELVDWFRSQGLQARGACDTDEAAALIARDPGLRIVYCDVAMPGTSGPEWILERQRGTGLPGSLVFVLYTGLGPGYLRMFEEMDGVAAVLRKPFTEEALAASLACAVRACHPAGSGRADASKQPVDGAEEWDSAGRRNR</sequence>
<evidence type="ECO:0000259" key="4">
    <source>
        <dbReference type="PROSITE" id="PS50110"/>
    </source>
</evidence>
<feature type="modified residue" description="4-aspartylphosphate" evidence="2">
    <location>
        <position position="48"/>
    </location>
</feature>
<evidence type="ECO:0000256" key="3">
    <source>
        <dbReference type="SAM" id="MobiDB-lite"/>
    </source>
</evidence>
<name>L0DYU4_THIND</name>
<feature type="region of interest" description="Disordered" evidence="3">
    <location>
        <begin position="124"/>
        <end position="148"/>
    </location>
</feature>
<dbReference type="AlphaFoldDB" id="L0DYU4"/>
<dbReference type="SUPFAM" id="SSF52172">
    <property type="entry name" value="CheY-like"/>
    <property type="match status" value="1"/>
</dbReference>